<organism evidence="3">
    <name type="scientific">Schistosoma curassoni</name>
    <dbReference type="NCBI Taxonomy" id="6186"/>
    <lineage>
        <taxon>Eukaryota</taxon>
        <taxon>Metazoa</taxon>
        <taxon>Spiralia</taxon>
        <taxon>Lophotrochozoa</taxon>
        <taxon>Platyhelminthes</taxon>
        <taxon>Trematoda</taxon>
        <taxon>Digenea</taxon>
        <taxon>Strigeidida</taxon>
        <taxon>Schistosomatoidea</taxon>
        <taxon>Schistosomatidae</taxon>
        <taxon>Schistosoma</taxon>
    </lineage>
</organism>
<keyword evidence="2" id="KW-1185">Reference proteome</keyword>
<sequence>MPDHTFSELKIFKAANSKERLRDGCASSKPLK</sequence>
<evidence type="ECO:0000313" key="3">
    <source>
        <dbReference type="WBParaSite" id="SCUD_0000246801-mRNA-1"/>
    </source>
</evidence>
<name>A0A183JIE5_9TREM</name>
<evidence type="ECO:0000313" key="2">
    <source>
        <dbReference type="Proteomes" id="UP000279833"/>
    </source>
</evidence>
<accession>A0A183JIE5</accession>
<dbReference type="Proteomes" id="UP000279833">
    <property type="component" value="Unassembled WGS sequence"/>
</dbReference>
<proteinExistence type="predicted"/>
<dbReference type="AlphaFoldDB" id="A0A183JIE5"/>
<protein>
    <submittedName>
        <fullName evidence="1 3">Uncharacterized protein</fullName>
    </submittedName>
</protein>
<reference evidence="3" key="1">
    <citation type="submission" date="2016-06" db="UniProtKB">
        <authorList>
            <consortium name="WormBaseParasite"/>
        </authorList>
    </citation>
    <scope>IDENTIFICATION</scope>
</reference>
<dbReference type="WBParaSite" id="SCUD_0000246801-mRNA-1">
    <property type="protein sequence ID" value="SCUD_0000246801-mRNA-1"/>
    <property type="gene ID" value="SCUD_0000246801"/>
</dbReference>
<evidence type="ECO:0000313" key="1">
    <source>
        <dbReference type="EMBL" id="VDO74765.1"/>
    </source>
</evidence>
<reference evidence="1 2" key="2">
    <citation type="submission" date="2018-11" db="EMBL/GenBank/DDBJ databases">
        <authorList>
            <consortium name="Pathogen Informatics"/>
        </authorList>
    </citation>
    <scope>NUCLEOTIDE SEQUENCE [LARGE SCALE GENOMIC DNA]</scope>
    <source>
        <strain evidence="1">Dakar</strain>
        <strain evidence="2">Dakar, Senegal</strain>
    </source>
</reference>
<dbReference type="EMBL" id="UZAK01002407">
    <property type="protein sequence ID" value="VDO74765.1"/>
    <property type="molecule type" value="Genomic_DNA"/>
</dbReference>
<gene>
    <name evidence="1" type="ORF">SCUD_LOCUS2469</name>
</gene>